<proteinExistence type="predicted"/>
<dbReference type="OrthoDB" id="10296958at2759"/>
<sequence length="244" mass="27222">MQRRYIRALEVRVAELEALDPQQRQDHDRPASSVPDDATQVENSPRSIERSGSLSGDVSADSSFRLEQDGDRRLKLTASCSGTLEEQSPPVSGNRTIVNNSIGSTLQAPSIRSPILGDGDDEADLDYLLFTAALSPADMDASRENHISLQGRASAQINHIPSPKMLTSNMEDILVETYFQKAQIQYPFLHYPDFISWQSSWRLYTPETTMNTQNSQILWKGFFVNLVGARPAAELLESFYVLVT</sequence>
<name>A0A3D8Q4V4_9HELO</name>
<feature type="compositionally biased region" description="Polar residues" evidence="1">
    <location>
        <begin position="40"/>
        <end position="62"/>
    </location>
</feature>
<keyword evidence="3" id="KW-1185">Reference proteome</keyword>
<feature type="region of interest" description="Disordered" evidence="1">
    <location>
        <begin position="18"/>
        <end position="70"/>
    </location>
</feature>
<dbReference type="Proteomes" id="UP000256328">
    <property type="component" value="Unassembled WGS sequence"/>
</dbReference>
<evidence type="ECO:0000313" key="3">
    <source>
        <dbReference type="Proteomes" id="UP000256328"/>
    </source>
</evidence>
<evidence type="ECO:0008006" key="4">
    <source>
        <dbReference type="Google" id="ProtNLM"/>
    </source>
</evidence>
<evidence type="ECO:0000313" key="2">
    <source>
        <dbReference type="EMBL" id="RDW56843.1"/>
    </source>
</evidence>
<comment type="caution">
    <text evidence="2">The sequence shown here is derived from an EMBL/GenBank/DDBJ whole genome shotgun (WGS) entry which is preliminary data.</text>
</comment>
<gene>
    <name evidence="2" type="ORF">BP5796_12910</name>
</gene>
<reference evidence="2 3" key="1">
    <citation type="journal article" date="2018" name="IMA Fungus">
        <title>IMA Genome-F 9: Draft genome sequence of Annulohypoxylon stygium, Aspergillus mulundensis, Berkeleyomyces basicola (syn. Thielaviopsis basicola), Ceratocystis smalleyi, two Cercospora beticola strains, Coleophoma cylindrospora, Fusarium fracticaudum, Phialophora cf. hyalina, and Morchella septimelata.</title>
        <authorList>
            <person name="Wingfield B.D."/>
            <person name="Bills G.F."/>
            <person name="Dong Y."/>
            <person name="Huang W."/>
            <person name="Nel W.J."/>
            <person name="Swalarsk-Parry B.S."/>
            <person name="Vaghefi N."/>
            <person name="Wilken P.M."/>
            <person name="An Z."/>
            <person name="de Beer Z.W."/>
            <person name="De Vos L."/>
            <person name="Chen L."/>
            <person name="Duong T.A."/>
            <person name="Gao Y."/>
            <person name="Hammerbacher A."/>
            <person name="Kikkert J.R."/>
            <person name="Li Y."/>
            <person name="Li H."/>
            <person name="Li K."/>
            <person name="Li Q."/>
            <person name="Liu X."/>
            <person name="Ma X."/>
            <person name="Naidoo K."/>
            <person name="Pethybridge S.J."/>
            <person name="Sun J."/>
            <person name="Steenkamp E.T."/>
            <person name="van der Nest M.A."/>
            <person name="van Wyk S."/>
            <person name="Wingfield M.J."/>
            <person name="Xiong C."/>
            <person name="Yue Q."/>
            <person name="Zhang X."/>
        </authorList>
    </citation>
    <scope>NUCLEOTIDE SEQUENCE [LARGE SCALE GENOMIC DNA]</scope>
    <source>
        <strain evidence="2 3">BP5796</strain>
    </source>
</reference>
<accession>A0A3D8Q4V4</accession>
<dbReference type="AlphaFoldDB" id="A0A3D8Q4V4"/>
<organism evidence="2 3">
    <name type="scientific">Coleophoma crateriformis</name>
    <dbReference type="NCBI Taxonomy" id="565419"/>
    <lineage>
        <taxon>Eukaryota</taxon>
        <taxon>Fungi</taxon>
        <taxon>Dikarya</taxon>
        <taxon>Ascomycota</taxon>
        <taxon>Pezizomycotina</taxon>
        <taxon>Leotiomycetes</taxon>
        <taxon>Helotiales</taxon>
        <taxon>Dermateaceae</taxon>
        <taxon>Coleophoma</taxon>
    </lineage>
</organism>
<protein>
    <recommendedName>
        <fullName evidence="4">Transcription factor domain-containing protein</fullName>
    </recommendedName>
</protein>
<dbReference type="EMBL" id="PDLN01000024">
    <property type="protein sequence ID" value="RDW56843.1"/>
    <property type="molecule type" value="Genomic_DNA"/>
</dbReference>
<evidence type="ECO:0000256" key="1">
    <source>
        <dbReference type="SAM" id="MobiDB-lite"/>
    </source>
</evidence>